<dbReference type="Proteomes" id="UP001255416">
    <property type="component" value="Unassembled WGS sequence"/>
</dbReference>
<protein>
    <submittedName>
        <fullName evidence="2">Pentapeptide repeat-containing protein</fullName>
    </submittedName>
</protein>
<organism evidence="2 3">
    <name type="scientific">Sedimentitalea todarodis</name>
    <dbReference type="NCBI Taxonomy" id="1631240"/>
    <lineage>
        <taxon>Bacteria</taxon>
        <taxon>Pseudomonadati</taxon>
        <taxon>Pseudomonadota</taxon>
        <taxon>Alphaproteobacteria</taxon>
        <taxon>Rhodobacterales</taxon>
        <taxon>Paracoccaceae</taxon>
        <taxon>Sedimentitalea</taxon>
    </lineage>
</organism>
<name>A0ABU3VCI1_9RHOB</name>
<evidence type="ECO:0000313" key="3">
    <source>
        <dbReference type="Proteomes" id="UP001255416"/>
    </source>
</evidence>
<evidence type="ECO:0000313" key="2">
    <source>
        <dbReference type="EMBL" id="MDU9003449.1"/>
    </source>
</evidence>
<proteinExistence type="predicted"/>
<feature type="transmembrane region" description="Helical" evidence="1">
    <location>
        <begin position="21"/>
        <end position="42"/>
    </location>
</feature>
<gene>
    <name evidence="2" type="ORF">QO231_06225</name>
</gene>
<evidence type="ECO:0000256" key="1">
    <source>
        <dbReference type="SAM" id="Phobius"/>
    </source>
</evidence>
<keyword evidence="1" id="KW-0812">Transmembrane</keyword>
<dbReference type="InterPro" id="IPR001646">
    <property type="entry name" value="5peptide_repeat"/>
</dbReference>
<dbReference type="RefSeq" id="WP_316774349.1">
    <property type="nucleotide sequence ID" value="NZ_JASMWN010000003.1"/>
</dbReference>
<feature type="transmembrane region" description="Helical" evidence="1">
    <location>
        <begin position="139"/>
        <end position="161"/>
    </location>
</feature>
<dbReference type="Gene3D" id="2.160.20.80">
    <property type="entry name" value="E3 ubiquitin-protein ligase SopA"/>
    <property type="match status" value="1"/>
</dbReference>
<sequence>MSETPDPVARINALTTNARNTWFVLLGVLVFVAITLMGVQHIDFYGVDRATALPLVNVSVPTWLFFYAAPLLITAVYGYFHLYLIRLWDALGAADPIINKTPLGDAITPWLVSDVALKLRATYRDPTCITPRAMEIPNAIWNTLFAWIAGPAILGWLWWASMPARDWVMTGLAGTCLLFALAFGYASVAMMRRRMASQDRSTHRVWQDTEALPVLLFLLIPAIALLTHSRTVESSDWITLAPINLTGAALVEKPADWLPYDIARADFLSEWCAREKPACDPPTAAVPGLISRLPGLLFGKDDTPALPTPASDPPAAFETEWKTRRTAALAALKKPRWSAPNADPPDFRNAILSETSLSGADLGGAQMQEANLSEAQMQGANLWQAQMQEAVLRRAQMQEANLRWAQMQGANLSEAQMQGANLRWAQMQGANLSEAQMQGANLRWAQMQGANLSWAQMQGANLSWAQMQGADLSGAQMQEANLSWALLTGTLENPNIASATNLSASINNGGALRFVDLRSAKIDALTDWRNAFFDGSVLVPNDRKNQIGQPCLWRWIAKNPDPLPDKEYFGRWRGWLTLYPAWDDDYWSWLSSVPKDWRDVAAIPPPPGCIWHSDPLPGAVSQE</sequence>
<dbReference type="SUPFAM" id="SSF141571">
    <property type="entry name" value="Pentapeptide repeat-like"/>
    <property type="match status" value="1"/>
</dbReference>
<feature type="transmembrane region" description="Helical" evidence="1">
    <location>
        <begin position="211"/>
        <end position="229"/>
    </location>
</feature>
<comment type="caution">
    <text evidence="2">The sequence shown here is derived from an EMBL/GenBank/DDBJ whole genome shotgun (WGS) entry which is preliminary data.</text>
</comment>
<dbReference type="EMBL" id="JASMWN010000003">
    <property type="protein sequence ID" value="MDU9003449.1"/>
    <property type="molecule type" value="Genomic_DNA"/>
</dbReference>
<keyword evidence="1" id="KW-1133">Transmembrane helix</keyword>
<dbReference type="PANTHER" id="PTHR14136">
    <property type="entry name" value="BTB_POZ DOMAIN-CONTAINING PROTEIN KCTD9"/>
    <property type="match status" value="1"/>
</dbReference>
<dbReference type="Pfam" id="PF00805">
    <property type="entry name" value="Pentapeptide"/>
    <property type="match status" value="3"/>
</dbReference>
<feature type="transmembrane region" description="Helical" evidence="1">
    <location>
        <begin position="62"/>
        <end position="80"/>
    </location>
</feature>
<keyword evidence="1" id="KW-0472">Membrane</keyword>
<reference evidence="3" key="1">
    <citation type="submission" date="2023-05" db="EMBL/GenBank/DDBJ databases">
        <title>Sedimentitalea sp. nov. JM2-8.</title>
        <authorList>
            <person name="Huang J."/>
        </authorList>
    </citation>
    <scope>NUCLEOTIDE SEQUENCE [LARGE SCALE GENOMIC DNA]</scope>
    <source>
        <strain evidence="3">KHS03</strain>
    </source>
</reference>
<feature type="transmembrane region" description="Helical" evidence="1">
    <location>
        <begin position="167"/>
        <end position="190"/>
    </location>
</feature>
<accession>A0ABU3VCI1</accession>
<dbReference type="PANTHER" id="PTHR14136:SF17">
    <property type="entry name" value="BTB_POZ DOMAIN-CONTAINING PROTEIN KCTD9"/>
    <property type="match status" value="1"/>
</dbReference>
<keyword evidence="3" id="KW-1185">Reference proteome</keyword>
<dbReference type="InterPro" id="IPR051082">
    <property type="entry name" value="Pentapeptide-BTB/POZ_domain"/>
</dbReference>